<keyword evidence="1" id="KW-0812">Transmembrane</keyword>
<accession>A0ABQ1YAW6</accession>
<keyword evidence="1" id="KW-1133">Transmembrane helix</keyword>
<protein>
    <recommendedName>
        <fullName evidence="4">DUF4179 domain-containing protein</fullName>
    </recommendedName>
</protein>
<evidence type="ECO:0000256" key="1">
    <source>
        <dbReference type="SAM" id="Phobius"/>
    </source>
</evidence>
<dbReference type="EMBL" id="BMFT01000001">
    <property type="protein sequence ID" value="GGH18397.1"/>
    <property type="molecule type" value="Genomic_DNA"/>
</dbReference>
<comment type="caution">
    <text evidence="2">The sequence shown here is derived from an EMBL/GenBank/DDBJ whole genome shotgun (WGS) entry which is preliminary data.</text>
</comment>
<evidence type="ECO:0000313" key="2">
    <source>
        <dbReference type="EMBL" id="GGH18397.1"/>
    </source>
</evidence>
<dbReference type="RefSeq" id="WP_188537179.1">
    <property type="nucleotide sequence ID" value="NZ_BMFT01000001.1"/>
</dbReference>
<evidence type="ECO:0000313" key="3">
    <source>
        <dbReference type="Proteomes" id="UP000659344"/>
    </source>
</evidence>
<gene>
    <name evidence="2" type="ORF">GCM10008013_14340</name>
</gene>
<reference evidence="3" key="1">
    <citation type="journal article" date="2019" name="Int. J. Syst. Evol. Microbiol.">
        <title>The Global Catalogue of Microorganisms (GCM) 10K type strain sequencing project: providing services to taxonomists for standard genome sequencing and annotation.</title>
        <authorList>
            <consortium name="The Broad Institute Genomics Platform"/>
            <consortium name="The Broad Institute Genome Sequencing Center for Infectious Disease"/>
            <person name="Wu L."/>
            <person name="Ma J."/>
        </authorList>
    </citation>
    <scope>NUCLEOTIDE SEQUENCE [LARGE SCALE GENOMIC DNA]</scope>
    <source>
        <strain evidence="3">CGMCC 1.12769</strain>
    </source>
</reference>
<keyword evidence="1" id="KW-0472">Membrane</keyword>
<dbReference type="Proteomes" id="UP000659344">
    <property type="component" value="Unassembled WGS sequence"/>
</dbReference>
<feature type="transmembrane region" description="Helical" evidence="1">
    <location>
        <begin position="49"/>
        <end position="72"/>
    </location>
</feature>
<keyword evidence="3" id="KW-1185">Reference proteome</keyword>
<evidence type="ECO:0008006" key="4">
    <source>
        <dbReference type="Google" id="ProtNLM"/>
    </source>
</evidence>
<name>A0ABQ1YAW6_9BACL</name>
<organism evidence="2 3">
    <name type="scientific">Paenibacillus segetis</name>
    <dbReference type="NCBI Taxonomy" id="1325360"/>
    <lineage>
        <taxon>Bacteria</taxon>
        <taxon>Bacillati</taxon>
        <taxon>Bacillota</taxon>
        <taxon>Bacilli</taxon>
        <taxon>Bacillales</taxon>
        <taxon>Paenibacillaceae</taxon>
        <taxon>Paenibacillus</taxon>
    </lineage>
</organism>
<sequence>MSNNIRQDIDTIEIPPQLHLRSQMGIRQAKAEQEEAKHRVIRWSRRKTVVALVLAFILITTTIFNTQVIAAIQKALQYFPGTGMVIEEEVPQERYGLEKPVTTQIDGGTVVITGMLVDEKMTYITMSGTNSKRVQSIKIINEQGIEFSLESSGGTWTSDKWARDYWYQGKLDIKGHVQVIIGENPGTVIPLTLTKAETFNSYQDMGETSTANGVTITAIANRVGERARISLVSQHSKEFRISDYDGMYGVHEDKKLNMKDETGKVYELEHYMGLSSPASEFYFDLSGNDVKTYSLTIPEINVTYDDTAKISFNIPSQVGIPVVDNKTFEIAGFPVKITKLERVENNRLRVYADLNYNENSSKALHNFKINASHMAKLDERTMSLEYLEFDIEPGNKVVKLTISDPEVVIRGSWKFELPVSKYFNQ</sequence>
<proteinExistence type="predicted"/>